<dbReference type="RefSeq" id="WP_138449064.1">
    <property type="nucleotide sequence ID" value="NZ_VBVZ01000005.1"/>
</dbReference>
<accession>A0ABY2UC94</accession>
<comment type="caution">
    <text evidence="1">The sequence shown here is derived from an EMBL/GenBank/DDBJ whole genome shotgun (WGS) entry which is preliminary data.</text>
</comment>
<dbReference type="Proteomes" id="UP000304941">
    <property type="component" value="Unassembled WGS sequence"/>
</dbReference>
<keyword evidence="2" id="KW-1185">Reference proteome</keyword>
<evidence type="ECO:0000313" key="2">
    <source>
        <dbReference type="Proteomes" id="UP000304941"/>
    </source>
</evidence>
<evidence type="ECO:0000313" key="1">
    <source>
        <dbReference type="EMBL" id="TLG94114.1"/>
    </source>
</evidence>
<sequence>MLAKNVNDDAGILSERVTRTFFVRSLAPTHFNKSKTMFKVSTSLAAMAAFLWVVPAAAQAKTCDALFGKFRIAHAPSGPGVLEVAQAVVDPEAEIGKPLFELYRDATSATWRHGLITGSRSPIDIQPTSKLAGTSCQAKLSPDASVVMFDFTRLSPEEATRMIDWLEQVWGARPSAEQLRDLRYLFAMDISMTGVMDASLFVPLERYENP</sequence>
<protein>
    <submittedName>
        <fullName evidence="1">Uncharacterized protein</fullName>
    </submittedName>
</protein>
<gene>
    <name evidence="1" type="ORF">FEM54_00770</name>
</gene>
<name>A0ABY2UC94_9PSED</name>
<proteinExistence type="predicted"/>
<organism evidence="1 2">
    <name type="scientific">Pseudomonas edaphica</name>
    <dbReference type="NCBI Taxonomy" id="2006980"/>
    <lineage>
        <taxon>Bacteria</taxon>
        <taxon>Pseudomonadati</taxon>
        <taxon>Pseudomonadota</taxon>
        <taxon>Gammaproteobacteria</taxon>
        <taxon>Pseudomonadales</taxon>
        <taxon>Pseudomonadaceae</taxon>
        <taxon>Pseudomonas</taxon>
    </lineage>
</organism>
<dbReference type="EMBL" id="VBVZ01000005">
    <property type="protein sequence ID" value="TLG94114.1"/>
    <property type="molecule type" value="Genomic_DNA"/>
</dbReference>
<reference evidence="1 2" key="1">
    <citation type="submission" date="2019-05" db="EMBL/GenBank/DDBJ databases">
        <title>Pseudomonas edaphica sp. nov., isolated from rhizospheric soil of Cistus ladanifer L. in Spain.</title>
        <authorList>
            <person name="Peix A."/>
        </authorList>
    </citation>
    <scope>NUCLEOTIDE SEQUENCE [LARGE SCALE GENOMIC DNA]</scope>
    <source>
        <strain evidence="1 2">RD25</strain>
    </source>
</reference>